<dbReference type="GO" id="GO:0051792">
    <property type="term" value="P:medium-chain fatty acid biosynthetic process"/>
    <property type="evidence" value="ECO:0007669"/>
    <property type="project" value="TreeGrafter"/>
</dbReference>
<dbReference type="PANTHER" id="PTHR10794:SF63">
    <property type="entry name" value="ALPHA_BETA HYDROLASE 1, ISOFORM A"/>
    <property type="match status" value="1"/>
</dbReference>
<evidence type="ECO:0000256" key="1">
    <source>
        <dbReference type="ARBA" id="ARBA00010884"/>
    </source>
</evidence>
<organism evidence="3 4">
    <name type="scientific">Actinomortierella ambigua</name>
    <dbReference type="NCBI Taxonomy" id="1343610"/>
    <lineage>
        <taxon>Eukaryota</taxon>
        <taxon>Fungi</taxon>
        <taxon>Fungi incertae sedis</taxon>
        <taxon>Mucoromycota</taxon>
        <taxon>Mortierellomycotina</taxon>
        <taxon>Mortierellomycetes</taxon>
        <taxon>Mortierellales</taxon>
        <taxon>Mortierellaceae</taxon>
        <taxon>Actinomortierella</taxon>
    </lineage>
</organism>
<sequence length="510" mass="57222">MDTLSSFILGSHPVWDPLHRLIQTETVFGNVRSTAGDNSSSSGNGNGSVLHASIPSTAIVSLAVLSTTLIGGMVLLRWYTRSPVKLTHHAQVNKRTGERGAMIDVYDPATKKVKQEWLIDYVKRKCPSLRTAGPQSVFWPTLWMANGHLQTAYAAYKTFSRKYQVPYERELLQLPDGGQVSIDWSPSLKKQPKTDVPTLVILHGLTGGSYEAYIRHLVEVLNEKHGYRCIVFNARACANTPLTTPQLYCGSWTDDLRQAVKHIRQQLPDAKLMSIGFSLGSNVLMNFMGEEGEDCEFMGAMSVGNPFDLMGTCVNMERGWMGKHIYSPTMGGNLKRLFFQHAHLFKSVDYIDLDEVAAGKSIRDFDERVTRRVFKYRTVHEYYRMASSCQRILDIRRPFLCLSAEDDPIAIEQCIARDEIKENPFGLLATTSRGGHLGWFEGFWSPTRWCTRPLAEYCCAMFEADVRSLKDSHGKLPCTLANQPRVGGEGQHLLEQGATTVMRRKATVAI</sequence>
<dbReference type="GO" id="GO:0051793">
    <property type="term" value="P:medium-chain fatty acid catabolic process"/>
    <property type="evidence" value="ECO:0007669"/>
    <property type="project" value="TreeGrafter"/>
</dbReference>
<name>A0A9P6QD48_9FUNG</name>
<keyword evidence="4" id="KW-1185">Reference proteome</keyword>
<dbReference type="GO" id="GO:0008126">
    <property type="term" value="F:acetylesterase activity"/>
    <property type="evidence" value="ECO:0007669"/>
    <property type="project" value="TreeGrafter"/>
</dbReference>
<gene>
    <name evidence="3" type="ORF">DFQ27_001126</name>
</gene>
<dbReference type="AlphaFoldDB" id="A0A9P6QD48"/>
<comment type="caution">
    <text evidence="3">The sequence shown here is derived from an EMBL/GenBank/DDBJ whole genome shotgun (WGS) entry which is preliminary data.</text>
</comment>
<dbReference type="EMBL" id="JAAAJB010000135">
    <property type="protein sequence ID" value="KAG0264605.1"/>
    <property type="molecule type" value="Genomic_DNA"/>
</dbReference>
<dbReference type="OrthoDB" id="5954035at2759"/>
<dbReference type="Proteomes" id="UP000807716">
    <property type="component" value="Unassembled WGS sequence"/>
</dbReference>
<evidence type="ECO:0000259" key="2">
    <source>
        <dbReference type="Pfam" id="PF00561"/>
    </source>
</evidence>
<dbReference type="PANTHER" id="PTHR10794">
    <property type="entry name" value="ABHYDROLASE DOMAIN-CONTAINING PROTEIN"/>
    <property type="match status" value="1"/>
</dbReference>
<evidence type="ECO:0000313" key="3">
    <source>
        <dbReference type="EMBL" id="KAG0264605.1"/>
    </source>
</evidence>
<dbReference type="GO" id="GO:0047372">
    <property type="term" value="F:monoacylglycerol lipase activity"/>
    <property type="evidence" value="ECO:0007669"/>
    <property type="project" value="TreeGrafter"/>
</dbReference>
<dbReference type="InterPro" id="IPR000073">
    <property type="entry name" value="AB_hydrolase_1"/>
</dbReference>
<comment type="similarity">
    <text evidence="1">Belongs to the AB hydrolase superfamily. AB hydrolase 4 family.</text>
</comment>
<dbReference type="Gene3D" id="3.40.50.1820">
    <property type="entry name" value="alpha/beta hydrolase"/>
    <property type="match status" value="1"/>
</dbReference>
<evidence type="ECO:0000313" key="4">
    <source>
        <dbReference type="Proteomes" id="UP000807716"/>
    </source>
</evidence>
<dbReference type="SUPFAM" id="SSF53474">
    <property type="entry name" value="alpha/beta-Hydrolases"/>
    <property type="match status" value="1"/>
</dbReference>
<feature type="domain" description="AB hydrolase-1" evidence="2">
    <location>
        <begin position="197"/>
        <end position="289"/>
    </location>
</feature>
<proteinExistence type="inferred from homology"/>
<protein>
    <recommendedName>
        <fullName evidence="2">AB hydrolase-1 domain-containing protein</fullName>
    </recommendedName>
</protein>
<dbReference type="Pfam" id="PF00561">
    <property type="entry name" value="Abhydrolase_1"/>
    <property type="match status" value="1"/>
</dbReference>
<dbReference type="InterPro" id="IPR050960">
    <property type="entry name" value="AB_hydrolase_4_sf"/>
</dbReference>
<accession>A0A9P6QD48</accession>
<reference evidence="3" key="1">
    <citation type="journal article" date="2020" name="Fungal Divers.">
        <title>Resolving the Mortierellaceae phylogeny through synthesis of multi-gene phylogenetics and phylogenomics.</title>
        <authorList>
            <person name="Vandepol N."/>
            <person name="Liber J."/>
            <person name="Desiro A."/>
            <person name="Na H."/>
            <person name="Kennedy M."/>
            <person name="Barry K."/>
            <person name="Grigoriev I.V."/>
            <person name="Miller A.N."/>
            <person name="O'Donnell K."/>
            <person name="Stajich J.E."/>
            <person name="Bonito G."/>
        </authorList>
    </citation>
    <scope>NUCLEOTIDE SEQUENCE</scope>
    <source>
        <strain evidence="3">BC1065</strain>
    </source>
</reference>
<dbReference type="InterPro" id="IPR029058">
    <property type="entry name" value="AB_hydrolase_fold"/>
</dbReference>